<dbReference type="AlphaFoldDB" id="A0A4Y2GE10"/>
<name>A0A4Y2GE10_ARAVE</name>
<accession>A0A4Y2GE10</accession>
<dbReference type="EMBL" id="BGPR01001319">
    <property type="protein sequence ID" value="GBM51026.1"/>
    <property type="molecule type" value="Genomic_DNA"/>
</dbReference>
<dbReference type="Proteomes" id="UP000499080">
    <property type="component" value="Unassembled WGS sequence"/>
</dbReference>
<proteinExistence type="predicted"/>
<sequence>MENDVQKTSRNTSYLNTVATPLIDHSGDALQCCQQGASTCGRFDGMSLFSLERMDGFLFVRVVTYLWEQREDDDLGPQQN</sequence>
<reference evidence="1 2" key="1">
    <citation type="journal article" date="2019" name="Sci. Rep.">
        <title>Orb-weaving spider Araneus ventricosus genome elucidates the spidroin gene catalogue.</title>
        <authorList>
            <person name="Kono N."/>
            <person name="Nakamura H."/>
            <person name="Ohtoshi R."/>
            <person name="Moran D.A.P."/>
            <person name="Shinohara A."/>
            <person name="Yoshida Y."/>
            <person name="Fujiwara M."/>
            <person name="Mori M."/>
            <person name="Tomita M."/>
            <person name="Arakawa K."/>
        </authorList>
    </citation>
    <scope>NUCLEOTIDE SEQUENCE [LARGE SCALE GENOMIC DNA]</scope>
</reference>
<keyword evidence="2" id="KW-1185">Reference proteome</keyword>
<comment type="caution">
    <text evidence="1">The sequence shown here is derived from an EMBL/GenBank/DDBJ whole genome shotgun (WGS) entry which is preliminary data.</text>
</comment>
<organism evidence="1 2">
    <name type="scientific">Araneus ventricosus</name>
    <name type="common">Orbweaver spider</name>
    <name type="synonym">Epeira ventricosa</name>
    <dbReference type="NCBI Taxonomy" id="182803"/>
    <lineage>
        <taxon>Eukaryota</taxon>
        <taxon>Metazoa</taxon>
        <taxon>Ecdysozoa</taxon>
        <taxon>Arthropoda</taxon>
        <taxon>Chelicerata</taxon>
        <taxon>Arachnida</taxon>
        <taxon>Araneae</taxon>
        <taxon>Araneomorphae</taxon>
        <taxon>Entelegynae</taxon>
        <taxon>Araneoidea</taxon>
        <taxon>Araneidae</taxon>
        <taxon>Araneus</taxon>
    </lineage>
</organism>
<evidence type="ECO:0000313" key="2">
    <source>
        <dbReference type="Proteomes" id="UP000499080"/>
    </source>
</evidence>
<evidence type="ECO:0000313" key="1">
    <source>
        <dbReference type="EMBL" id="GBM51026.1"/>
    </source>
</evidence>
<protein>
    <submittedName>
        <fullName evidence="1">Uncharacterized protein</fullName>
    </submittedName>
</protein>
<gene>
    <name evidence="1" type="ORF">AVEN_201120_1</name>
</gene>